<comment type="caution">
    <text evidence="1">The sequence shown here is derived from an EMBL/GenBank/DDBJ whole genome shotgun (WGS) entry which is preliminary data.</text>
</comment>
<evidence type="ECO:0000313" key="1">
    <source>
        <dbReference type="EMBL" id="RIH92159.1"/>
    </source>
</evidence>
<dbReference type="InterPro" id="IPR005500">
    <property type="entry name" value="DUF309"/>
</dbReference>
<dbReference type="SUPFAM" id="SSF140663">
    <property type="entry name" value="TTHA0068-like"/>
    <property type="match status" value="1"/>
</dbReference>
<evidence type="ECO:0000313" key="2">
    <source>
        <dbReference type="Proteomes" id="UP000266178"/>
    </source>
</evidence>
<proteinExistence type="predicted"/>
<dbReference type="AlphaFoldDB" id="A0A399FA66"/>
<dbReference type="Proteomes" id="UP000266178">
    <property type="component" value="Unassembled WGS sequence"/>
</dbReference>
<evidence type="ECO:0008006" key="3">
    <source>
        <dbReference type="Google" id="ProtNLM"/>
    </source>
</evidence>
<gene>
    <name evidence="1" type="ORF">Mgrana_01938</name>
</gene>
<protein>
    <recommendedName>
        <fullName evidence="3">DUF309 domain-containing protein</fullName>
    </recommendedName>
</protein>
<dbReference type="Gene3D" id="1.10.3450.10">
    <property type="entry name" value="TTHA0068-like"/>
    <property type="match status" value="1"/>
</dbReference>
<name>A0A399FA66_9DEIN</name>
<dbReference type="InterPro" id="IPR023203">
    <property type="entry name" value="TTHA0068_sf"/>
</dbReference>
<keyword evidence="2" id="KW-1185">Reference proteome</keyword>
<organism evidence="1 2">
    <name type="scientific">Meiothermus granaticius NBRC 107808</name>
    <dbReference type="NCBI Taxonomy" id="1227551"/>
    <lineage>
        <taxon>Bacteria</taxon>
        <taxon>Thermotogati</taxon>
        <taxon>Deinococcota</taxon>
        <taxon>Deinococci</taxon>
        <taxon>Thermales</taxon>
        <taxon>Thermaceae</taxon>
        <taxon>Meiothermus</taxon>
    </lineage>
</organism>
<dbReference type="PANTHER" id="PTHR34796">
    <property type="entry name" value="EXPRESSED PROTEIN"/>
    <property type="match status" value="1"/>
</dbReference>
<accession>A0A399FA66</accession>
<dbReference type="Pfam" id="PF03745">
    <property type="entry name" value="DUF309"/>
    <property type="match status" value="1"/>
</dbReference>
<sequence length="109" mass="12622">MPLLQTPEFVQALRLWQEGQFWEVHEALEPLWKRLRGPQRELVQGVILLAASLHQARLNPKGGWRNFHKALRHLEGLPERFEGVRLEPLIGEVRRALENPQQPPGFPLG</sequence>
<dbReference type="PANTHER" id="PTHR34796:SF1">
    <property type="entry name" value="EXPRESSED PROTEIN"/>
    <property type="match status" value="1"/>
</dbReference>
<dbReference type="EMBL" id="QWLB01000024">
    <property type="protein sequence ID" value="RIH92159.1"/>
    <property type="molecule type" value="Genomic_DNA"/>
</dbReference>
<reference evidence="1 2" key="1">
    <citation type="submission" date="2018-08" db="EMBL/GenBank/DDBJ databases">
        <title>Meiothermus granaticius genome AF-68 sequencing project.</title>
        <authorList>
            <person name="Da Costa M.S."/>
            <person name="Albuquerque L."/>
            <person name="Raposo P."/>
            <person name="Froufe H.J.C."/>
            <person name="Barroso C.S."/>
            <person name="Egas C."/>
        </authorList>
    </citation>
    <scope>NUCLEOTIDE SEQUENCE [LARGE SCALE GENOMIC DNA]</scope>
    <source>
        <strain evidence="1 2">AF-68</strain>
    </source>
</reference>
<dbReference type="RefSeq" id="WP_170146439.1">
    <property type="nucleotide sequence ID" value="NZ_BJXM01000005.1"/>
</dbReference>